<reference evidence="4" key="1">
    <citation type="submission" date="2018-05" db="EMBL/GenBank/DDBJ databases">
        <authorList>
            <person name="Lanie J.A."/>
            <person name="Ng W.-L."/>
            <person name="Kazmierczak K.M."/>
            <person name="Andrzejewski T.M."/>
            <person name="Davidsen T.M."/>
            <person name="Wayne K.J."/>
            <person name="Tettelin H."/>
            <person name="Glass J.I."/>
            <person name="Rusch D."/>
            <person name="Podicherti R."/>
            <person name="Tsui H.-C.T."/>
            <person name="Winkler M.E."/>
        </authorList>
    </citation>
    <scope>NUCLEOTIDE SEQUENCE</scope>
</reference>
<evidence type="ECO:0000313" key="4">
    <source>
        <dbReference type="EMBL" id="SVA58861.1"/>
    </source>
</evidence>
<protein>
    <recommendedName>
        <fullName evidence="5">Acyl carrier protein phosphodiesterase</fullName>
    </recommendedName>
</protein>
<evidence type="ECO:0000256" key="1">
    <source>
        <dbReference type="ARBA" id="ARBA00022516"/>
    </source>
</evidence>
<dbReference type="GO" id="GO:0008770">
    <property type="term" value="F:[acyl-carrier-protein] phosphodiesterase activity"/>
    <property type="evidence" value="ECO:0007669"/>
    <property type="project" value="InterPro"/>
</dbReference>
<keyword evidence="3" id="KW-0443">Lipid metabolism</keyword>
<dbReference type="PANTHER" id="PTHR38764:SF1">
    <property type="entry name" value="ACYL CARRIER PROTEIN PHOSPHODIESTERASE"/>
    <property type="match status" value="1"/>
</dbReference>
<evidence type="ECO:0008006" key="5">
    <source>
        <dbReference type="Google" id="ProtNLM"/>
    </source>
</evidence>
<keyword evidence="2" id="KW-0378">Hydrolase</keyword>
<evidence type="ECO:0000256" key="2">
    <source>
        <dbReference type="ARBA" id="ARBA00022801"/>
    </source>
</evidence>
<keyword evidence="1" id="KW-0444">Lipid biosynthesis</keyword>
<evidence type="ECO:0000256" key="3">
    <source>
        <dbReference type="ARBA" id="ARBA00023098"/>
    </source>
</evidence>
<organism evidence="4">
    <name type="scientific">marine metagenome</name>
    <dbReference type="NCBI Taxonomy" id="408172"/>
    <lineage>
        <taxon>unclassified sequences</taxon>
        <taxon>metagenomes</taxon>
        <taxon>ecological metagenomes</taxon>
    </lineage>
</organism>
<dbReference type="AlphaFoldDB" id="A0A381X2Z4"/>
<sequence>VVGNFIGDSVRGDCFKALSAGVQNGVRLHRCIDSFTDSHPIVRRSKQRMWHQFGRYSSVVADVFFDHFLARDWHRYHPMPLADYSSHICRILNTRLNEFPERSRRFLDYMVDNQVLASYATISGIGKVLAQMAARARFESRMECGGRELGRCYSGYRKDFKEFFPDLRRHAEDSIATLDETSKPPA</sequence>
<dbReference type="EMBL" id="UINC01013660">
    <property type="protein sequence ID" value="SVA58861.1"/>
    <property type="molecule type" value="Genomic_DNA"/>
</dbReference>
<accession>A0A381X2Z4</accession>
<dbReference type="PANTHER" id="PTHR38764">
    <property type="entry name" value="ACYL CARRIER PROTEIN PHOSPHODIESTERASE"/>
    <property type="match status" value="1"/>
</dbReference>
<proteinExistence type="predicted"/>
<feature type="non-terminal residue" evidence="4">
    <location>
        <position position="1"/>
    </location>
</feature>
<dbReference type="GO" id="GO:0006633">
    <property type="term" value="P:fatty acid biosynthetic process"/>
    <property type="evidence" value="ECO:0007669"/>
    <property type="project" value="InterPro"/>
</dbReference>
<name>A0A381X2Z4_9ZZZZ</name>
<dbReference type="InterPro" id="IPR007431">
    <property type="entry name" value="ACP_PD"/>
</dbReference>
<dbReference type="Pfam" id="PF04336">
    <property type="entry name" value="ACP_PD"/>
    <property type="match status" value="1"/>
</dbReference>
<gene>
    <name evidence="4" type="ORF">METZ01_LOCUS111715</name>
</gene>